<evidence type="ECO:0000256" key="5">
    <source>
        <dbReference type="ARBA" id="ARBA00023136"/>
    </source>
</evidence>
<feature type="transmembrane region" description="Helical" evidence="8">
    <location>
        <begin position="149"/>
        <end position="169"/>
    </location>
</feature>
<evidence type="ECO:0000259" key="11">
    <source>
        <dbReference type="Pfam" id="PF22744"/>
    </source>
</evidence>
<evidence type="ECO:0000256" key="6">
    <source>
        <dbReference type="SAM" id="Coils"/>
    </source>
</evidence>
<dbReference type="PANTHER" id="PTHR33885">
    <property type="entry name" value="PHAGE SHOCK PROTEIN C"/>
    <property type="match status" value="1"/>
</dbReference>
<feature type="domain" description="Phage shock protein PspC N-terminal" evidence="9">
    <location>
        <begin position="181"/>
        <end position="259"/>
    </location>
</feature>
<keyword evidence="6" id="KW-0175">Coiled coil</keyword>
<feature type="transmembrane region" description="Helical" evidence="8">
    <location>
        <begin position="347"/>
        <end position="377"/>
    </location>
</feature>
<evidence type="ECO:0000313" key="12">
    <source>
        <dbReference type="EMBL" id="RNI36276.1"/>
    </source>
</evidence>
<dbReference type="Proteomes" id="UP000267223">
    <property type="component" value="Unassembled WGS sequence"/>
</dbReference>
<organism evidence="12 13">
    <name type="scientific">Hanamia caeni</name>
    <dbReference type="NCBI Taxonomy" id="2294116"/>
    <lineage>
        <taxon>Bacteria</taxon>
        <taxon>Pseudomonadati</taxon>
        <taxon>Bacteroidota</taxon>
        <taxon>Chitinophagia</taxon>
        <taxon>Chitinophagales</taxon>
        <taxon>Chitinophagaceae</taxon>
        <taxon>Hanamia</taxon>
    </lineage>
</organism>
<dbReference type="Pfam" id="PF22571">
    <property type="entry name" value="LiaI-LiaF-TM_PspC"/>
    <property type="match status" value="1"/>
</dbReference>
<dbReference type="PANTHER" id="PTHR33885:SF3">
    <property type="entry name" value="PHAGE SHOCK PROTEIN C"/>
    <property type="match status" value="1"/>
</dbReference>
<feature type="domain" description="PspC-related ToastRack" evidence="11">
    <location>
        <begin position="502"/>
        <end position="591"/>
    </location>
</feature>
<feature type="transmembrane region" description="Helical" evidence="8">
    <location>
        <begin position="423"/>
        <end position="447"/>
    </location>
</feature>
<feature type="region of interest" description="Disordered" evidence="7">
    <location>
        <begin position="644"/>
        <end position="668"/>
    </location>
</feature>
<dbReference type="InterPro" id="IPR052027">
    <property type="entry name" value="PspC"/>
</dbReference>
<evidence type="ECO:0000256" key="4">
    <source>
        <dbReference type="ARBA" id="ARBA00022989"/>
    </source>
</evidence>
<reference evidence="12 13" key="1">
    <citation type="submission" date="2018-11" db="EMBL/GenBank/DDBJ databases">
        <title>Draft genome sequence of Ferruginibacter sp. BO-59.</title>
        <authorList>
            <person name="Im W.T."/>
        </authorList>
    </citation>
    <scope>NUCLEOTIDE SEQUENCE [LARGE SCALE GENOMIC DNA]</scope>
    <source>
        <strain evidence="12 13">BO-59</strain>
    </source>
</reference>
<feature type="region of interest" description="Disordered" evidence="7">
    <location>
        <begin position="85"/>
        <end position="108"/>
    </location>
</feature>
<feature type="compositionally biased region" description="Basic and acidic residues" evidence="7">
    <location>
        <begin position="85"/>
        <end position="105"/>
    </location>
</feature>
<feature type="transmembrane region" description="Helical" evidence="8">
    <location>
        <begin position="233"/>
        <end position="256"/>
    </location>
</feature>
<feature type="compositionally biased region" description="Low complexity" evidence="7">
    <location>
        <begin position="644"/>
        <end position="665"/>
    </location>
</feature>
<keyword evidence="5 8" id="KW-0472">Membrane</keyword>
<dbReference type="RefSeq" id="WP_123120829.1">
    <property type="nucleotide sequence ID" value="NZ_RJJR01000008.1"/>
</dbReference>
<comment type="caution">
    <text evidence="12">The sequence shown here is derived from an EMBL/GenBank/DDBJ whole genome shotgun (WGS) entry which is preliminary data.</text>
</comment>
<dbReference type="InterPro" id="IPR007168">
    <property type="entry name" value="Phageshock_PspC_N"/>
</dbReference>
<dbReference type="AlphaFoldDB" id="A0A3M9NES2"/>
<evidence type="ECO:0000256" key="1">
    <source>
        <dbReference type="ARBA" id="ARBA00004162"/>
    </source>
</evidence>
<dbReference type="GO" id="GO:0005886">
    <property type="term" value="C:plasma membrane"/>
    <property type="evidence" value="ECO:0007669"/>
    <property type="project" value="UniProtKB-SubCell"/>
</dbReference>
<keyword evidence="2" id="KW-1003">Cell membrane</keyword>
<dbReference type="Pfam" id="PF22744">
    <property type="entry name" value="Toast-rack_PspC-Cterm"/>
    <property type="match status" value="1"/>
</dbReference>
<keyword evidence="4 8" id="KW-1133">Transmembrane helix</keyword>
<evidence type="ECO:0000256" key="7">
    <source>
        <dbReference type="SAM" id="MobiDB-lite"/>
    </source>
</evidence>
<evidence type="ECO:0000313" key="13">
    <source>
        <dbReference type="Proteomes" id="UP000267223"/>
    </source>
</evidence>
<dbReference type="EMBL" id="RJJR01000008">
    <property type="protein sequence ID" value="RNI36276.1"/>
    <property type="molecule type" value="Genomic_DNA"/>
</dbReference>
<protein>
    <submittedName>
        <fullName evidence="12">PspC domain-containing protein</fullName>
    </submittedName>
</protein>
<feature type="transmembrane region" description="Helical" evidence="8">
    <location>
        <begin position="389"/>
        <end position="411"/>
    </location>
</feature>
<evidence type="ECO:0000256" key="8">
    <source>
        <dbReference type="SAM" id="Phobius"/>
    </source>
</evidence>
<feature type="coiled-coil region" evidence="6">
    <location>
        <begin position="684"/>
        <end position="733"/>
    </location>
</feature>
<dbReference type="Pfam" id="PF04024">
    <property type="entry name" value="PspC"/>
    <property type="match status" value="2"/>
</dbReference>
<sequence>MKKVININFQGLIVPIEESSYELLQQYIESLRRYFAQEEGRDEIINDIESRISELFQERLKGGSTCITDEDVNAIIRNMGRPEDFEEAEKGDSKEDFAGEPESAKTHRSYQGDWSWKGKRLYRDENNKILGGVCSGIAAYFGIDPVIVRIVFIVSGIGFLAYILLWMFVPGSSQVENGVRKRLYRNPDGKILGGVCNGIGSYFDVNPWLPRFIFLIPFITFFFRWGHFGPFTFPHFLSFSFSPGSFIVYIILWLVIPEATTTTEKLEMKGEKIDLNSIKNSVLKEMQEVGERVGKMGKEMGEKIGKMGMEAGQTAGEKGASVGRDIHHAATKTSGALGNIIITLLKIFMYFILGCVALVVIFALFGIATVAIGLFPLKNFVLTDGWQNLFAWGTLIFFIAVPVIGIITFIIRRFARIRKSNRLMRWSFLSLWFLGIVCFVGLIVSVGRDFRNISSLNEEVVSLQNPTVQSLEVKPLQNINYRRIGWFNFEPFGTYGSTDTAFIGNVKVRITKSPTDSFRVSILKMSNGRTRRAADTMLSKINYNISQVDSVLMMDRAITINTTDKFRNQFVEVTIAVPVGHYIKIDKSFSNGNRVRFSGFWDGRDWYFYNNDNENDYDFEYGEKYIMKEDGLYNLEGRRSNLNDGNWNDNSSDNSSSPNTNNSQDGYRYHHNIDSLKSVQDEQLKTMEQKMDSVKSANKKELERVKDSLQKEKDEINQKLEKLNKRTASYQNNFSPDNETFFTFTMHI</sequence>
<dbReference type="InterPro" id="IPR054319">
    <property type="entry name" value="PspC-rel_ToastRack"/>
</dbReference>
<name>A0A3M9NES2_9BACT</name>
<evidence type="ECO:0000259" key="9">
    <source>
        <dbReference type="Pfam" id="PF04024"/>
    </source>
</evidence>
<evidence type="ECO:0000256" key="3">
    <source>
        <dbReference type="ARBA" id="ARBA00022692"/>
    </source>
</evidence>
<evidence type="ECO:0000256" key="2">
    <source>
        <dbReference type="ARBA" id="ARBA00022475"/>
    </source>
</evidence>
<keyword evidence="13" id="KW-1185">Reference proteome</keyword>
<gene>
    <name evidence="12" type="ORF">EFY79_11400</name>
</gene>
<evidence type="ECO:0000259" key="10">
    <source>
        <dbReference type="Pfam" id="PF22571"/>
    </source>
</evidence>
<feature type="domain" description="Phage shock protein PspC N-terminal" evidence="9">
    <location>
        <begin position="119"/>
        <end position="170"/>
    </location>
</feature>
<keyword evidence="3 8" id="KW-0812">Transmembrane</keyword>
<accession>A0A3M9NES2</accession>
<comment type="subcellular location">
    <subcellularLocation>
        <location evidence="1">Cell membrane</location>
        <topology evidence="1">Single-pass membrane protein</topology>
    </subcellularLocation>
</comment>
<feature type="domain" description="PspC-related transmembrane region" evidence="10">
    <location>
        <begin position="324"/>
        <end position="450"/>
    </location>
</feature>
<dbReference type="InterPro" id="IPR054321">
    <property type="entry name" value="PspC-rel_TM"/>
</dbReference>
<dbReference type="OrthoDB" id="5772680at2"/>
<proteinExistence type="predicted"/>
<feature type="transmembrane region" description="Helical" evidence="8">
    <location>
        <begin position="127"/>
        <end position="143"/>
    </location>
</feature>
<feature type="transmembrane region" description="Helical" evidence="8">
    <location>
        <begin position="208"/>
        <end position="227"/>
    </location>
</feature>